<feature type="compositionally biased region" description="Polar residues" evidence="8">
    <location>
        <begin position="571"/>
        <end position="599"/>
    </location>
</feature>
<evidence type="ECO:0000256" key="8">
    <source>
        <dbReference type="SAM" id="MobiDB-lite"/>
    </source>
</evidence>
<feature type="region of interest" description="Disordered" evidence="8">
    <location>
        <begin position="571"/>
        <end position="605"/>
    </location>
</feature>
<gene>
    <name evidence="10" type="primary">HAT1-1</name>
    <name evidence="10" type="ORF">C8035_v007995</name>
</gene>
<keyword evidence="4 6" id="KW-0371">Homeobox</keyword>
<dbReference type="GO" id="GO:0003677">
    <property type="term" value="F:DNA binding"/>
    <property type="evidence" value="ECO:0007669"/>
    <property type="project" value="UniProtKB-UniRule"/>
</dbReference>
<keyword evidence="11" id="KW-1185">Reference proteome</keyword>
<organism evidence="10 11">
    <name type="scientific">Colletotrichum spinosum</name>
    <dbReference type="NCBI Taxonomy" id="1347390"/>
    <lineage>
        <taxon>Eukaryota</taxon>
        <taxon>Fungi</taxon>
        <taxon>Dikarya</taxon>
        <taxon>Ascomycota</taxon>
        <taxon>Pezizomycotina</taxon>
        <taxon>Sordariomycetes</taxon>
        <taxon>Hypocreomycetidae</taxon>
        <taxon>Glomerellales</taxon>
        <taxon>Glomerellaceae</taxon>
        <taxon>Colletotrichum</taxon>
        <taxon>Colletotrichum orbiculare species complex</taxon>
    </lineage>
</organism>
<keyword evidence="3 6" id="KW-0238">DNA-binding</keyword>
<proteinExistence type="inferred from homology"/>
<dbReference type="PROSITE" id="PS00027">
    <property type="entry name" value="HOMEOBOX_1"/>
    <property type="match status" value="1"/>
</dbReference>
<feature type="region of interest" description="Disordered" evidence="8">
    <location>
        <begin position="103"/>
        <end position="200"/>
    </location>
</feature>
<evidence type="ECO:0000259" key="9">
    <source>
        <dbReference type="PROSITE" id="PS50071"/>
    </source>
</evidence>
<feature type="region of interest" description="Disordered" evidence="8">
    <location>
        <begin position="315"/>
        <end position="339"/>
    </location>
</feature>
<dbReference type="Proteomes" id="UP000295083">
    <property type="component" value="Unassembled WGS sequence"/>
</dbReference>
<dbReference type="GO" id="GO:0000981">
    <property type="term" value="F:DNA-binding transcription factor activity, RNA polymerase II-specific"/>
    <property type="evidence" value="ECO:0007669"/>
    <property type="project" value="InterPro"/>
</dbReference>
<dbReference type="Gene3D" id="1.10.10.60">
    <property type="entry name" value="Homeodomain-like"/>
    <property type="match status" value="1"/>
</dbReference>
<dbReference type="PROSITE" id="PS50071">
    <property type="entry name" value="HOMEOBOX_2"/>
    <property type="match status" value="1"/>
</dbReference>
<dbReference type="InterPro" id="IPR001356">
    <property type="entry name" value="HD"/>
</dbReference>
<evidence type="ECO:0000256" key="1">
    <source>
        <dbReference type="ARBA" id="ARBA00004123"/>
    </source>
</evidence>
<comment type="subcellular location">
    <subcellularLocation>
        <location evidence="1 6 7">Nucleus</location>
    </subcellularLocation>
</comment>
<dbReference type="SUPFAM" id="SSF46689">
    <property type="entry name" value="Homeodomain-like"/>
    <property type="match status" value="1"/>
</dbReference>
<dbReference type="PANTHER" id="PTHR24341">
    <property type="entry name" value="HOMEOBOX PROTEIN ENGRAILED"/>
    <property type="match status" value="1"/>
</dbReference>
<dbReference type="CDD" id="cd00086">
    <property type="entry name" value="homeodomain"/>
    <property type="match status" value="1"/>
</dbReference>
<feature type="domain" description="Homeobox" evidence="9">
    <location>
        <begin position="50"/>
        <end position="110"/>
    </location>
</feature>
<protein>
    <submittedName>
        <fullName evidence="10">Homeobox-leucine zipper protein HAT1</fullName>
    </submittedName>
</protein>
<keyword evidence="5 6" id="KW-0539">Nucleus</keyword>
<dbReference type="InterPro" id="IPR009057">
    <property type="entry name" value="Homeodomain-like_sf"/>
</dbReference>
<sequence>MSYFNNFQPYDHMAFAPTFPHYYHGEPYGQEVFAREMAMLNQGMVQGHGGKTTETKPRLSKDEVDRLENEFQKNNKPTSSLKKTLAESMGVDVSRINNWFQNRRAKAKHEKREQAKEAQQKSEQVAEPTTGNPNTVKEYYASNDQDEDLRPSFAPFPPAKATTSETRSARESPSAEEAETTSTPNDASQKPCENVSEDASPASIRLQHDEADMNFFPSADAFFSTQPSCDYSSLTPEANNQAPCLTLSIPNHYVSQLVESNNTSSLSPFHHFSGSAHVDDCIASHLFPHGFAEPIAVDMKQDHARLDDASNALDQFSPESMSRSPPEIHTPDFPFRSPSTVDIASRRNIKRPAQLLSTRSQSYNLSGPKSGIELSRRTEAVSPMRRVTSATGHFPRGIQKASSAGPRSPMYLDRNQESMILQLASHAPSRGSVAPPTPNTPVVPTQQNIRETTVSSMSSDEDKMYNMQANLMVPHYPMDPTMRTPPDTPGLMTNMSSSLLGGFDYNIPDEPLATPSFGGFEQCDLSLMSASVPSYVTQGCASQPVTPGFASGNMGPAFFSSYGGGNTEYNWSDASPASTRPSPEQSKAKQFQFTTNMTPQDFHAE</sequence>
<dbReference type="InterPro" id="IPR017970">
    <property type="entry name" value="Homeobox_CS"/>
</dbReference>
<reference evidence="10 11" key="1">
    <citation type="submission" date="2018-11" db="EMBL/GenBank/DDBJ databases">
        <title>Genome sequence and assembly of Colletotrichum spinosum.</title>
        <authorList>
            <person name="Gan P."/>
            <person name="Shirasu K."/>
        </authorList>
    </citation>
    <scope>NUCLEOTIDE SEQUENCE [LARGE SCALE GENOMIC DNA]</scope>
    <source>
        <strain evidence="10 11">CBS 515.97</strain>
    </source>
</reference>
<evidence type="ECO:0000256" key="2">
    <source>
        <dbReference type="ARBA" id="ARBA00010896"/>
    </source>
</evidence>
<comment type="similarity">
    <text evidence="2">Belongs to the engrailed homeobox family.</text>
</comment>
<evidence type="ECO:0000313" key="11">
    <source>
        <dbReference type="Proteomes" id="UP000295083"/>
    </source>
</evidence>
<evidence type="ECO:0000256" key="3">
    <source>
        <dbReference type="ARBA" id="ARBA00023125"/>
    </source>
</evidence>
<dbReference type="GO" id="GO:0016586">
    <property type="term" value="C:RSC-type complex"/>
    <property type="evidence" value="ECO:0007669"/>
    <property type="project" value="TreeGrafter"/>
</dbReference>
<evidence type="ECO:0000256" key="5">
    <source>
        <dbReference type="ARBA" id="ARBA00023242"/>
    </source>
</evidence>
<dbReference type="AlphaFoldDB" id="A0A4R8QFK9"/>
<accession>A0A4R8QFK9</accession>
<dbReference type="InterPro" id="IPR050720">
    <property type="entry name" value="Engrailed_Homeobox_TFs"/>
</dbReference>
<dbReference type="EMBL" id="QAPG01000022">
    <property type="protein sequence ID" value="TDZ37578.1"/>
    <property type="molecule type" value="Genomic_DNA"/>
</dbReference>
<feature type="DNA-binding region" description="Homeobox" evidence="6">
    <location>
        <begin position="52"/>
        <end position="111"/>
    </location>
</feature>
<dbReference type="SMART" id="SM00389">
    <property type="entry name" value="HOX"/>
    <property type="match status" value="1"/>
</dbReference>
<dbReference type="Pfam" id="PF00046">
    <property type="entry name" value="Homeodomain"/>
    <property type="match status" value="1"/>
</dbReference>
<dbReference type="PANTHER" id="PTHR24341:SF6">
    <property type="entry name" value="HOMEOBOX PROTEIN INVECTED"/>
    <property type="match status" value="1"/>
</dbReference>
<feature type="compositionally biased region" description="Basic and acidic residues" evidence="8">
    <location>
        <begin position="110"/>
        <end position="120"/>
    </location>
</feature>
<evidence type="ECO:0000313" key="10">
    <source>
        <dbReference type="EMBL" id="TDZ37578.1"/>
    </source>
</evidence>
<evidence type="ECO:0000256" key="7">
    <source>
        <dbReference type="RuleBase" id="RU000682"/>
    </source>
</evidence>
<evidence type="ECO:0000256" key="6">
    <source>
        <dbReference type="PROSITE-ProRule" id="PRU00108"/>
    </source>
</evidence>
<comment type="caution">
    <text evidence="10">The sequence shown here is derived from an EMBL/GenBank/DDBJ whole genome shotgun (WGS) entry which is preliminary data.</text>
</comment>
<name>A0A4R8QFK9_9PEZI</name>
<evidence type="ECO:0000256" key="4">
    <source>
        <dbReference type="ARBA" id="ARBA00023155"/>
    </source>
</evidence>